<dbReference type="EMBL" id="JADIXZ010000003">
    <property type="protein sequence ID" value="MBK6300308.1"/>
    <property type="molecule type" value="Genomic_DNA"/>
</dbReference>
<sequence>MSGVSGRAPTRDEWRVFGWWALVGLGSIWATWTLLSYGWIIAVITCAGALMLANREEPGRSAWGFVTGMGLVPLWIGWTNRAATTAGLSPSVWIGSGAVTALVGVLIFVRPRRTT</sequence>
<organism evidence="2 4">
    <name type="scientific">Candidatus Phosphoribacter hodrii</name>
    <dbReference type="NCBI Taxonomy" id="2953743"/>
    <lineage>
        <taxon>Bacteria</taxon>
        <taxon>Bacillati</taxon>
        <taxon>Actinomycetota</taxon>
        <taxon>Actinomycetes</taxon>
        <taxon>Micrococcales</taxon>
        <taxon>Dermatophilaceae</taxon>
        <taxon>Candidatus Phosphoribacter</taxon>
    </lineage>
</organism>
<evidence type="ECO:0000313" key="2">
    <source>
        <dbReference type="EMBL" id="MBK6300308.1"/>
    </source>
</evidence>
<proteinExistence type="predicted"/>
<dbReference type="Proteomes" id="UP000718281">
    <property type="component" value="Unassembled WGS sequence"/>
</dbReference>
<gene>
    <name evidence="2" type="ORF">IPF40_04360</name>
    <name evidence="3" type="ORF">IPP00_01275</name>
</gene>
<keyword evidence="1" id="KW-0472">Membrane</keyword>
<dbReference type="EMBL" id="JADKGK010000004">
    <property type="protein sequence ID" value="MBL0002674.1"/>
    <property type="molecule type" value="Genomic_DNA"/>
</dbReference>
<keyword evidence="1" id="KW-1133">Transmembrane helix</keyword>
<reference evidence="2 4" key="1">
    <citation type="submission" date="2020-10" db="EMBL/GenBank/DDBJ databases">
        <title>Connecting structure to function with the recovery of over 1000 high-quality activated sludge metagenome-assembled genomes encoding full-length rRNA genes using long-read sequencing.</title>
        <authorList>
            <person name="Singleton C.M."/>
            <person name="Petriglieri F."/>
            <person name="Kristensen J.M."/>
            <person name="Kirkegaard R.H."/>
            <person name="Michaelsen T.Y."/>
            <person name="Andersen M.H."/>
            <person name="Karst S.M."/>
            <person name="Dueholm M.S."/>
            <person name="Nielsen P.H."/>
            <person name="Albertsen M."/>
        </authorList>
    </citation>
    <scope>NUCLEOTIDE SEQUENCE [LARGE SCALE GENOMIC DNA]</scope>
    <source>
        <strain evidence="2">AalE_18-Q3-R2-46_BAT3C.188</strain>
        <strain evidence="3">Ribe_18-Q3-R11-54_MAXAC.001</strain>
    </source>
</reference>
<dbReference type="Proteomes" id="UP000886632">
    <property type="component" value="Unassembled WGS sequence"/>
</dbReference>
<evidence type="ECO:0000256" key="1">
    <source>
        <dbReference type="SAM" id="Phobius"/>
    </source>
</evidence>
<feature type="transmembrane region" description="Helical" evidence="1">
    <location>
        <begin position="90"/>
        <end position="109"/>
    </location>
</feature>
<evidence type="ECO:0000313" key="4">
    <source>
        <dbReference type="Proteomes" id="UP000718281"/>
    </source>
</evidence>
<keyword evidence="1" id="KW-0812">Transmembrane</keyword>
<feature type="transmembrane region" description="Helical" evidence="1">
    <location>
        <begin position="62"/>
        <end position="78"/>
    </location>
</feature>
<accession>A0A934X4T9</accession>
<feature type="transmembrane region" description="Helical" evidence="1">
    <location>
        <begin position="20"/>
        <end position="50"/>
    </location>
</feature>
<evidence type="ECO:0000313" key="3">
    <source>
        <dbReference type="EMBL" id="MBL0002674.1"/>
    </source>
</evidence>
<dbReference type="AlphaFoldDB" id="A0A934X4T9"/>
<protein>
    <submittedName>
        <fullName evidence="2">Uncharacterized protein</fullName>
    </submittedName>
</protein>
<comment type="caution">
    <text evidence="2">The sequence shown here is derived from an EMBL/GenBank/DDBJ whole genome shotgun (WGS) entry which is preliminary data.</text>
</comment>
<name>A0A934X4T9_9MICO</name>